<dbReference type="Proteomes" id="UP000640274">
    <property type="component" value="Unassembled WGS sequence"/>
</dbReference>
<reference evidence="21" key="1">
    <citation type="submission" date="2020-12" db="EMBL/GenBank/DDBJ databases">
        <authorList>
            <person name="Huq M.A."/>
        </authorList>
    </citation>
    <scope>NUCLEOTIDE SEQUENCE</scope>
    <source>
        <strain evidence="21">MAHUQ-46</strain>
    </source>
</reference>
<dbReference type="SUPFAM" id="SSF55785">
    <property type="entry name" value="PYP-like sensor domain (PAS domain)"/>
    <property type="match status" value="1"/>
</dbReference>
<dbReference type="InterPro" id="IPR036890">
    <property type="entry name" value="HATPase_C_sf"/>
</dbReference>
<dbReference type="GO" id="GO:0000155">
    <property type="term" value="F:phosphorelay sensor kinase activity"/>
    <property type="evidence" value="ECO:0007669"/>
    <property type="project" value="InterPro"/>
</dbReference>
<dbReference type="RefSeq" id="WP_199017698.1">
    <property type="nucleotide sequence ID" value="NZ_JAELUP010000005.1"/>
</dbReference>
<dbReference type="PROSITE" id="PS50110">
    <property type="entry name" value="RESPONSE_REGULATORY"/>
    <property type="match status" value="2"/>
</dbReference>
<dbReference type="InterPro" id="IPR011006">
    <property type="entry name" value="CheY-like_superfamily"/>
</dbReference>
<dbReference type="InterPro" id="IPR003661">
    <property type="entry name" value="HisK_dim/P_dom"/>
</dbReference>
<feature type="modified residue" description="4-aspartylphosphate" evidence="16">
    <location>
        <position position="58"/>
    </location>
</feature>
<dbReference type="Pfam" id="PF13426">
    <property type="entry name" value="PAS_9"/>
    <property type="match status" value="1"/>
</dbReference>
<dbReference type="Pfam" id="PF00072">
    <property type="entry name" value="Response_reg"/>
    <property type="match status" value="2"/>
</dbReference>
<dbReference type="CDD" id="cd16922">
    <property type="entry name" value="HATPase_EvgS-ArcB-TorS-like"/>
    <property type="match status" value="1"/>
</dbReference>
<dbReference type="SMART" id="SM00448">
    <property type="entry name" value="REC"/>
    <property type="match status" value="2"/>
</dbReference>
<evidence type="ECO:0000256" key="1">
    <source>
        <dbReference type="ARBA" id="ARBA00000085"/>
    </source>
</evidence>
<feature type="domain" description="Histidine kinase" evidence="18">
    <location>
        <begin position="306"/>
        <end position="527"/>
    </location>
</feature>
<keyword evidence="22" id="KW-1185">Reference proteome</keyword>
<dbReference type="SMART" id="SM00387">
    <property type="entry name" value="HATPase_c"/>
    <property type="match status" value="1"/>
</dbReference>
<dbReference type="AlphaFoldDB" id="A0A934MJQ7"/>
<dbReference type="GO" id="GO:0005886">
    <property type="term" value="C:plasma membrane"/>
    <property type="evidence" value="ECO:0007669"/>
    <property type="project" value="UniProtKB-SubCell"/>
</dbReference>
<evidence type="ECO:0000256" key="15">
    <source>
        <dbReference type="ARBA" id="ARBA00074306"/>
    </source>
</evidence>
<comment type="subcellular location">
    <subcellularLocation>
        <location evidence="2">Cell membrane</location>
        <topology evidence="2">Multi-pass membrane protein</topology>
    </subcellularLocation>
</comment>
<evidence type="ECO:0000256" key="8">
    <source>
        <dbReference type="ARBA" id="ARBA00022692"/>
    </source>
</evidence>
<dbReference type="Gene3D" id="1.10.287.130">
    <property type="match status" value="1"/>
</dbReference>
<keyword evidence="8" id="KW-0812">Transmembrane</keyword>
<dbReference type="SMART" id="SM00388">
    <property type="entry name" value="HisKA"/>
    <property type="match status" value="1"/>
</dbReference>
<dbReference type="FunFam" id="1.10.287.130:FF:000003">
    <property type="entry name" value="Histidine kinase"/>
    <property type="match status" value="1"/>
</dbReference>
<evidence type="ECO:0000256" key="10">
    <source>
        <dbReference type="ARBA" id="ARBA00022777"/>
    </source>
</evidence>
<keyword evidence="7" id="KW-0808">Transferase</keyword>
<dbReference type="InterPro" id="IPR035965">
    <property type="entry name" value="PAS-like_dom_sf"/>
</dbReference>
<feature type="domain" description="PAS" evidence="20">
    <location>
        <begin position="166"/>
        <end position="210"/>
    </location>
</feature>
<dbReference type="FunFam" id="3.30.565.10:FF:000010">
    <property type="entry name" value="Sensor histidine kinase RcsC"/>
    <property type="match status" value="1"/>
</dbReference>
<evidence type="ECO:0000313" key="22">
    <source>
        <dbReference type="Proteomes" id="UP000640274"/>
    </source>
</evidence>
<evidence type="ECO:0000256" key="12">
    <source>
        <dbReference type="ARBA" id="ARBA00022989"/>
    </source>
</evidence>
<evidence type="ECO:0000256" key="4">
    <source>
        <dbReference type="ARBA" id="ARBA00012438"/>
    </source>
</evidence>
<dbReference type="CDD" id="cd00082">
    <property type="entry name" value="HisKA"/>
    <property type="match status" value="1"/>
</dbReference>
<evidence type="ECO:0000259" key="20">
    <source>
        <dbReference type="PROSITE" id="PS50112"/>
    </source>
</evidence>
<dbReference type="Pfam" id="PF00512">
    <property type="entry name" value="HisKA"/>
    <property type="match status" value="1"/>
</dbReference>
<evidence type="ECO:0000256" key="14">
    <source>
        <dbReference type="ARBA" id="ARBA00023136"/>
    </source>
</evidence>
<dbReference type="InterPro" id="IPR005467">
    <property type="entry name" value="His_kinase_dom"/>
</dbReference>
<dbReference type="PANTHER" id="PTHR45339:SF1">
    <property type="entry name" value="HYBRID SIGNAL TRANSDUCTION HISTIDINE KINASE J"/>
    <property type="match status" value="1"/>
</dbReference>
<protein>
    <recommendedName>
        <fullName evidence="15">Circadian input-output histidine kinase CikA</fullName>
        <ecNumber evidence="4">2.7.13.3</ecNumber>
    </recommendedName>
</protein>
<keyword evidence="14" id="KW-0472">Membrane</keyword>
<dbReference type="Pfam" id="PF02518">
    <property type="entry name" value="HATPase_c"/>
    <property type="match status" value="1"/>
</dbReference>
<sequence>MFSTEQPINILLVDDNPDNLLAIEAVIGDRNYNLVKCFSGEEALRRLMKDDYAVIVMDVQMPGMDGFETARLIKAREKTKEIPIIFISATSKESEHFYTGYSVGAIDYMLKPFVPQILRTKIDGFVTMYVSSKKLQLQTELLHQKTKELEKINHELRFTANKLSKTEAQAKVVGETSVNTMITFDQDGSILTVNPAVEQMFYYAAEETIGLNITQLIPCLESCNPVQFSQQLAAEFASFLQVTPCRKDGSLFEAEIQLGRAEVDNEPIFACTVIDITERKRFEKELVKAKESAEIAAQAKTEFLAMVSHEIRTPMNGVLGMTTLLLETELTEEQRDYADMIRKSGDALLSVINDILDYSKIESGKMELEEVPFELEACIAETFDLFTPKSKGCDLQMSYELEPGLPRSVVGDVTKLRQVLINLVGNAVKFTQEGGVSLHARLAADYGHELVIEMAVEDTGVGIPKEKVSLLFQPFSQLDSSMTRKFGGTGLGLAICKNLIELMGGSIRVNTERSRGAAFIFTLRVKPFRLNRGTAMHNEPFSFSALLQDTENEIGADIEYMETEPYDGDGSGNSHESGHNHSDFRVLVAEDNDINQKLALRLLQRLGFTADVAADGQEAVELALRKRYDLILMDIQMPVMDGREAAWQIVSSLNEEERPVIIAMTANVLSGDRESCRAAGMADFISKPVQLETLRETLDRYCGYNYTGQPVAGINEPAR</sequence>
<dbReference type="CDD" id="cd17546">
    <property type="entry name" value="REC_hyHK_CKI1_RcsC-like"/>
    <property type="match status" value="1"/>
</dbReference>
<evidence type="ECO:0000256" key="2">
    <source>
        <dbReference type="ARBA" id="ARBA00004651"/>
    </source>
</evidence>
<dbReference type="EC" id="2.7.13.3" evidence="4"/>
<keyword evidence="6 16" id="KW-0597">Phosphoprotein</keyword>
<comment type="caution">
    <text evidence="21">The sequence shown here is derived from an EMBL/GenBank/DDBJ whole genome shotgun (WGS) entry which is preliminary data.</text>
</comment>
<dbReference type="Gene3D" id="3.30.565.10">
    <property type="entry name" value="Histidine kinase-like ATPase, C-terminal domain"/>
    <property type="match status" value="1"/>
</dbReference>
<feature type="coiled-coil region" evidence="17">
    <location>
        <begin position="135"/>
        <end position="169"/>
    </location>
</feature>
<evidence type="ECO:0000259" key="18">
    <source>
        <dbReference type="PROSITE" id="PS50109"/>
    </source>
</evidence>
<dbReference type="EMBL" id="JAELUP010000005">
    <property type="protein sequence ID" value="MBJ6360175.1"/>
    <property type="molecule type" value="Genomic_DNA"/>
</dbReference>
<dbReference type="CDD" id="cd00130">
    <property type="entry name" value="PAS"/>
    <property type="match status" value="1"/>
</dbReference>
<dbReference type="SMART" id="SM00091">
    <property type="entry name" value="PAS"/>
    <property type="match status" value="1"/>
</dbReference>
<name>A0A934MJQ7_9BACL</name>
<evidence type="ECO:0000256" key="3">
    <source>
        <dbReference type="ARBA" id="ARBA00006402"/>
    </source>
</evidence>
<evidence type="ECO:0000313" key="21">
    <source>
        <dbReference type="EMBL" id="MBJ6360175.1"/>
    </source>
</evidence>
<keyword evidence="5" id="KW-1003">Cell membrane</keyword>
<evidence type="ECO:0000259" key="19">
    <source>
        <dbReference type="PROSITE" id="PS50110"/>
    </source>
</evidence>
<evidence type="ECO:0000256" key="11">
    <source>
        <dbReference type="ARBA" id="ARBA00022840"/>
    </source>
</evidence>
<evidence type="ECO:0000256" key="6">
    <source>
        <dbReference type="ARBA" id="ARBA00022553"/>
    </source>
</evidence>
<keyword evidence="13" id="KW-0902">Two-component regulatory system</keyword>
<dbReference type="InterPro" id="IPR000014">
    <property type="entry name" value="PAS"/>
</dbReference>
<evidence type="ECO:0000256" key="7">
    <source>
        <dbReference type="ARBA" id="ARBA00022679"/>
    </source>
</evidence>
<dbReference type="Gene3D" id="3.30.450.20">
    <property type="entry name" value="PAS domain"/>
    <property type="match status" value="1"/>
</dbReference>
<keyword evidence="12" id="KW-1133">Transmembrane helix</keyword>
<dbReference type="PROSITE" id="PS50109">
    <property type="entry name" value="HIS_KIN"/>
    <property type="match status" value="1"/>
</dbReference>
<dbReference type="PROSITE" id="PS50112">
    <property type="entry name" value="PAS"/>
    <property type="match status" value="1"/>
</dbReference>
<dbReference type="SUPFAM" id="SSF55874">
    <property type="entry name" value="ATPase domain of HSP90 chaperone/DNA topoisomerase II/histidine kinase"/>
    <property type="match status" value="1"/>
</dbReference>
<keyword evidence="10" id="KW-0418">Kinase</keyword>
<keyword evidence="11" id="KW-0067">ATP-binding</keyword>
<dbReference type="InterPro" id="IPR001789">
    <property type="entry name" value="Sig_transdc_resp-reg_receiver"/>
</dbReference>
<dbReference type="PANTHER" id="PTHR45339">
    <property type="entry name" value="HYBRID SIGNAL TRANSDUCTION HISTIDINE KINASE J"/>
    <property type="match status" value="1"/>
</dbReference>
<comment type="similarity">
    <text evidence="3">In the N-terminal section; belongs to the phytochrome family.</text>
</comment>
<dbReference type="Gene3D" id="3.40.50.2300">
    <property type="match status" value="2"/>
</dbReference>
<accession>A0A934MJQ7</accession>
<dbReference type="SUPFAM" id="SSF47384">
    <property type="entry name" value="Homodimeric domain of signal transducing histidine kinase"/>
    <property type="match status" value="1"/>
</dbReference>
<evidence type="ECO:0000256" key="9">
    <source>
        <dbReference type="ARBA" id="ARBA00022741"/>
    </source>
</evidence>
<dbReference type="NCBIfam" id="TIGR00229">
    <property type="entry name" value="sensory_box"/>
    <property type="match status" value="1"/>
</dbReference>
<dbReference type="InterPro" id="IPR004358">
    <property type="entry name" value="Sig_transdc_His_kin-like_C"/>
</dbReference>
<keyword evidence="9" id="KW-0547">Nucleotide-binding</keyword>
<dbReference type="SUPFAM" id="SSF52172">
    <property type="entry name" value="CheY-like"/>
    <property type="match status" value="2"/>
</dbReference>
<evidence type="ECO:0000256" key="17">
    <source>
        <dbReference type="SAM" id="Coils"/>
    </source>
</evidence>
<evidence type="ECO:0000256" key="5">
    <source>
        <dbReference type="ARBA" id="ARBA00022475"/>
    </source>
</evidence>
<dbReference type="GO" id="GO:0005524">
    <property type="term" value="F:ATP binding"/>
    <property type="evidence" value="ECO:0007669"/>
    <property type="project" value="UniProtKB-KW"/>
</dbReference>
<organism evidence="21 22">
    <name type="scientific">Paenibacillus roseus</name>
    <dbReference type="NCBI Taxonomy" id="2798579"/>
    <lineage>
        <taxon>Bacteria</taxon>
        <taxon>Bacillati</taxon>
        <taxon>Bacillota</taxon>
        <taxon>Bacilli</taxon>
        <taxon>Bacillales</taxon>
        <taxon>Paenibacillaceae</taxon>
        <taxon>Paenibacillus</taxon>
    </lineage>
</organism>
<dbReference type="InterPro" id="IPR036097">
    <property type="entry name" value="HisK_dim/P_sf"/>
</dbReference>
<feature type="domain" description="Response regulatory" evidence="19">
    <location>
        <begin position="9"/>
        <end position="126"/>
    </location>
</feature>
<feature type="domain" description="Response regulatory" evidence="19">
    <location>
        <begin position="585"/>
        <end position="702"/>
    </location>
</feature>
<comment type="catalytic activity">
    <reaction evidence="1">
        <text>ATP + protein L-histidine = ADP + protein N-phospho-L-histidine.</text>
        <dbReference type="EC" id="2.7.13.3"/>
    </reaction>
</comment>
<evidence type="ECO:0000256" key="13">
    <source>
        <dbReference type="ARBA" id="ARBA00023012"/>
    </source>
</evidence>
<dbReference type="InterPro" id="IPR003594">
    <property type="entry name" value="HATPase_dom"/>
</dbReference>
<proteinExistence type="inferred from homology"/>
<evidence type="ECO:0000256" key="16">
    <source>
        <dbReference type="PROSITE-ProRule" id="PRU00169"/>
    </source>
</evidence>
<feature type="modified residue" description="4-aspartylphosphate" evidence="16">
    <location>
        <position position="634"/>
    </location>
</feature>
<dbReference type="PRINTS" id="PR00344">
    <property type="entry name" value="BCTRLSENSOR"/>
</dbReference>
<keyword evidence="17" id="KW-0175">Coiled coil</keyword>
<gene>
    <name evidence="21" type="ORF">JFN88_02415</name>
</gene>